<keyword evidence="4" id="KW-0378">Hydrolase</keyword>
<comment type="similarity">
    <text evidence="5">Belongs to the DPH7 family.</text>
</comment>
<dbReference type="GO" id="GO:0017183">
    <property type="term" value="P:protein histidyl modification to diphthamide"/>
    <property type="evidence" value="ECO:0007669"/>
    <property type="project" value="TreeGrafter"/>
</dbReference>
<keyword evidence="3" id="KW-0677">Repeat</keyword>
<reference evidence="8 9" key="1">
    <citation type="journal article" date="2019" name="G3 (Bethesda)">
        <title>Sequencing of a Wild Apple (Malus baccata) Genome Unravels the Differences Between Cultivated and Wild Apple Species Regarding Disease Resistance and Cold Tolerance.</title>
        <authorList>
            <person name="Chen X."/>
        </authorList>
    </citation>
    <scope>NUCLEOTIDE SEQUENCE [LARGE SCALE GENOMIC DNA]</scope>
    <source>
        <strain evidence="9">cv. Shandingzi</strain>
        <tissue evidence="8">Leaves</tissue>
    </source>
</reference>
<accession>A0A540KEW6</accession>
<dbReference type="InterPro" id="IPR036322">
    <property type="entry name" value="WD40_repeat_dom_sf"/>
</dbReference>
<protein>
    <recommendedName>
        <fullName evidence="6">methylated diphthine methylhydrolase</fullName>
        <ecNumber evidence="6">3.1.1.97</ecNumber>
    </recommendedName>
</protein>
<evidence type="ECO:0000256" key="3">
    <source>
        <dbReference type="ARBA" id="ARBA00022737"/>
    </source>
</evidence>
<evidence type="ECO:0000256" key="4">
    <source>
        <dbReference type="ARBA" id="ARBA00022801"/>
    </source>
</evidence>
<comment type="pathway">
    <text evidence="1">Protein modification; peptidyl-diphthamide biosynthesis.</text>
</comment>
<dbReference type="InterPro" id="IPR052415">
    <property type="entry name" value="Diphthine_MTase"/>
</dbReference>
<gene>
    <name evidence="8" type="ORF">C1H46_041782</name>
</gene>
<name>A0A540KEW6_MALBA</name>
<evidence type="ECO:0000256" key="6">
    <source>
        <dbReference type="ARBA" id="ARBA00039131"/>
    </source>
</evidence>
<dbReference type="PANTHER" id="PTHR46042:SF1">
    <property type="entry name" value="DIPHTHINE METHYLTRANSFERASE"/>
    <property type="match status" value="1"/>
</dbReference>
<organism evidence="8 9">
    <name type="scientific">Malus baccata</name>
    <name type="common">Siberian crab apple</name>
    <name type="synonym">Pyrus baccata</name>
    <dbReference type="NCBI Taxonomy" id="106549"/>
    <lineage>
        <taxon>Eukaryota</taxon>
        <taxon>Viridiplantae</taxon>
        <taxon>Streptophyta</taxon>
        <taxon>Embryophyta</taxon>
        <taxon>Tracheophyta</taxon>
        <taxon>Spermatophyta</taxon>
        <taxon>Magnoliopsida</taxon>
        <taxon>eudicotyledons</taxon>
        <taxon>Gunneridae</taxon>
        <taxon>Pentapetalae</taxon>
        <taxon>rosids</taxon>
        <taxon>fabids</taxon>
        <taxon>Rosales</taxon>
        <taxon>Rosaceae</taxon>
        <taxon>Amygdaloideae</taxon>
        <taxon>Maleae</taxon>
        <taxon>Malus</taxon>
    </lineage>
</organism>
<dbReference type="EMBL" id="VIEB01001376">
    <property type="protein sequence ID" value="TQD72680.1"/>
    <property type="molecule type" value="Genomic_DNA"/>
</dbReference>
<comment type="caution">
    <text evidence="8">The sequence shown here is derived from an EMBL/GenBank/DDBJ whole genome shotgun (WGS) entry which is preliminary data.</text>
</comment>
<dbReference type="AlphaFoldDB" id="A0A540KEW6"/>
<keyword evidence="2" id="KW-0853">WD repeat</keyword>
<evidence type="ECO:0000256" key="7">
    <source>
        <dbReference type="ARBA" id="ARBA00047551"/>
    </source>
</evidence>
<proteinExistence type="inferred from homology"/>
<evidence type="ECO:0000256" key="2">
    <source>
        <dbReference type="ARBA" id="ARBA00022574"/>
    </source>
</evidence>
<dbReference type="SMART" id="SM00320">
    <property type="entry name" value="WD40"/>
    <property type="match status" value="2"/>
</dbReference>
<dbReference type="PANTHER" id="PTHR46042">
    <property type="entry name" value="DIPHTHINE METHYLTRANSFERASE"/>
    <property type="match status" value="1"/>
</dbReference>
<sequence length="198" mass="22060">MDVARCNLEGNVDAVEFCPHNGCRHVLTALTYILQEGDRPSRAGRISLFNVGAELGRLDLFQRIETTGIFNTKWNPVGDSNTKAHTMRVCCIAKNPNDTNNVVTGGGVWRIKFHPFAAGLVLTACIHNGFSIVNNNEDNTKVIETYNKHESFAYGADWHTDKSLHEGKRNSTLVATCSFYDRLLRIWTPESDSQGFAI</sequence>
<dbReference type="EC" id="3.1.1.97" evidence="6"/>
<dbReference type="GO" id="GO:0005737">
    <property type="term" value="C:cytoplasm"/>
    <property type="evidence" value="ECO:0007669"/>
    <property type="project" value="TreeGrafter"/>
</dbReference>
<dbReference type="InterPro" id="IPR015943">
    <property type="entry name" value="WD40/YVTN_repeat-like_dom_sf"/>
</dbReference>
<evidence type="ECO:0000313" key="9">
    <source>
        <dbReference type="Proteomes" id="UP000315295"/>
    </source>
</evidence>
<dbReference type="Proteomes" id="UP000315295">
    <property type="component" value="Unassembled WGS sequence"/>
</dbReference>
<comment type="catalytic activity">
    <reaction evidence="7">
        <text>diphthine methyl ester-[translation elongation factor 2] + H2O = diphthine-[translation elongation factor 2] + methanol + H(+)</text>
        <dbReference type="Rhea" id="RHEA:42656"/>
        <dbReference type="Rhea" id="RHEA-COMP:10172"/>
        <dbReference type="Rhea" id="RHEA-COMP:10173"/>
        <dbReference type="ChEBI" id="CHEBI:15377"/>
        <dbReference type="ChEBI" id="CHEBI:15378"/>
        <dbReference type="ChEBI" id="CHEBI:17790"/>
        <dbReference type="ChEBI" id="CHEBI:79005"/>
        <dbReference type="ChEBI" id="CHEBI:82696"/>
        <dbReference type="EC" id="3.1.1.97"/>
    </reaction>
</comment>
<dbReference type="InterPro" id="IPR001680">
    <property type="entry name" value="WD40_rpt"/>
</dbReference>
<evidence type="ECO:0000256" key="1">
    <source>
        <dbReference type="ARBA" id="ARBA00005156"/>
    </source>
</evidence>
<dbReference type="Gene3D" id="2.130.10.10">
    <property type="entry name" value="YVTN repeat-like/Quinoprotein amine dehydrogenase"/>
    <property type="match status" value="1"/>
</dbReference>
<dbReference type="STRING" id="106549.A0A540KEW6"/>
<evidence type="ECO:0000256" key="5">
    <source>
        <dbReference type="ARBA" id="ARBA00038092"/>
    </source>
</evidence>
<evidence type="ECO:0000313" key="8">
    <source>
        <dbReference type="EMBL" id="TQD72680.1"/>
    </source>
</evidence>
<dbReference type="GO" id="GO:0061685">
    <property type="term" value="F:diphthine methylesterase activity"/>
    <property type="evidence" value="ECO:0007669"/>
    <property type="project" value="UniProtKB-EC"/>
</dbReference>
<dbReference type="SUPFAM" id="SSF50978">
    <property type="entry name" value="WD40 repeat-like"/>
    <property type="match status" value="1"/>
</dbReference>
<keyword evidence="9" id="KW-1185">Reference proteome</keyword>